<evidence type="ECO:0000256" key="1">
    <source>
        <dbReference type="SAM" id="Coils"/>
    </source>
</evidence>
<feature type="domain" description="Ras-GAP" evidence="3">
    <location>
        <begin position="186"/>
        <end position="402"/>
    </location>
</feature>
<dbReference type="SUPFAM" id="SSF143885">
    <property type="entry name" value="RGC domain-like"/>
    <property type="match status" value="1"/>
</dbReference>
<dbReference type="GO" id="GO:0051015">
    <property type="term" value="F:actin filament binding"/>
    <property type="evidence" value="ECO:0007669"/>
    <property type="project" value="TreeGrafter"/>
</dbReference>
<sequence length="868" mass="98615">MSVANEIISNDKHRSESVSSHTSGFIPPPPLPIQAVTVSSRSFSVKCLQDFLKTEGKEIEQETNRDVEALTELKKKLVLEAKQNWVIEQQVEILGNKIRLLIKNHVQAEDMKNLLDSSFEKVKMKTRDDTQAFRDEAIQIYQKMFYIFRKDPKYLAILTRLVRGKEVDTFLQTVVFTLFGDQFDEREEHLLLILFERVLAKEYQTCPYIGEFMRSNTAFTKMLGTMLRRTMYHKFLVKVLKEPIETVINDKTLNLEINSHKIYHTLVQKAKQEGKPWDGPLNATEDEAENDPRVIEVIRPRVQKIIDAVESFLTRIFASVDETPYGVRFMCKRILQFGKETYRNASEAEIYSLVGGLIFLRWVNPAITTCDNNQTNIIDDKLTTNQRKSLTMICKVIQNLSNGVPFGSKEKYMIPLNVIIEKYTAQMHQYMKKLCEIDEIADKLEIGEIFELSGDVGSINISHNEVALIHRLCYENIDTLTAPVYNNSCGSGNQEKKAVASVGATSSSGCSSDASNSNRITTEGLPRTEFDELLYKFLQQLNKFGPPPDFLSPKANYYFNLKLKNPSQIIEKEEGLVPSTVKKQVKDLLSTILRDLPSLPQDEIQYTINDVLVAGETLCNERQNWEFAKRIKTALEQLDTLQQQITDEERKEFDSILIREIYEELDTKRLMRKTLKKKLQVLTSVLSDVNEKREALKNQLDMYNTYFTNTLSKTFKPSDPSSNDGRQVGPFTFKFSELEKKGVIANSTLASPIKKLVKIQISSTKPGIFVVVVNATGAVAIKSELDLNELLEKQANEENFLDFDSVTLNIPMLIHLLNKLFVLGDSKQKSKILRKPRSSSAPASPSSSTLSPSNSFEAGSSVGDSKSK</sequence>
<dbReference type="OMA" id="AYMITLN"/>
<dbReference type="GO" id="GO:0005516">
    <property type="term" value="F:calmodulin binding"/>
    <property type="evidence" value="ECO:0007669"/>
    <property type="project" value="TreeGrafter"/>
</dbReference>
<dbReference type="VEuPathDB" id="AmoebaDB:NF0072110"/>
<dbReference type="GO" id="GO:0005096">
    <property type="term" value="F:GTPase activator activity"/>
    <property type="evidence" value="ECO:0007669"/>
    <property type="project" value="TreeGrafter"/>
</dbReference>
<keyword evidence="1" id="KW-0175">Coiled coil</keyword>
<dbReference type="InterPro" id="IPR001936">
    <property type="entry name" value="RasGAP_dom"/>
</dbReference>
<feature type="region of interest" description="Disordered" evidence="2">
    <location>
        <begin position="829"/>
        <end position="868"/>
    </location>
</feature>
<organism evidence="4 5">
    <name type="scientific">Naegleria fowleri</name>
    <name type="common">Brain eating amoeba</name>
    <dbReference type="NCBI Taxonomy" id="5763"/>
    <lineage>
        <taxon>Eukaryota</taxon>
        <taxon>Discoba</taxon>
        <taxon>Heterolobosea</taxon>
        <taxon>Tetramitia</taxon>
        <taxon>Eutetramitia</taxon>
        <taxon>Vahlkampfiidae</taxon>
        <taxon>Naegleria</taxon>
    </lineage>
</organism>
<evidence type="ECO:0000313" key="5">
    <source>
        <dbReference type="Proteomes" id="UP000444721"/>
    </source>
</evidence>
<reference evidence="4 5" key="1">
    <citation type="journal article" date="2019" name="Sci. Rep.">
        <title>Nanopore sequencing improves the draft genome of the human pathogenic amoeba Naegleria fowleri.</title>
        <authorList>
            <person name="Liechti N."/>
            <person name="Schurch N."/>
            <person name="Bruggmann R."/>
            <person name="Wittwer M."/>
        </authorList>
    </citation>
    <scope>NUCLEOTIDE SEQUENCE [LARGE SCALE GENOMIC DNA]</scope>
    <source>
        <strain evidence="4 5">ATCC 30894</strain>
    </source>
</reference>
<dbReference type="InterPro" id="IPR008936">
    <property type="entry name" value="Rho_GTPase_activation_prot"/>
</dbReference>
<protein>
    <recommendedName>
        <fullName evidence="3">Ras-GAP domain-containing protein</fullName>
    </recommendedName>
</protein>
<dbReference type="GO" id="GO:0005938">
    <property type="term" value="C:cell cortex"/>
    <property type="evidence" value="ECO:0007669"/>
    <property type="project" value="TreeGrafter"/>
</dbReference>
<dbReference type="Pfam" id="PF03836">
    <property type="entry name" value="RasGAP_C"/>
    <property type="match status" value="1"/>
</dbReference>
<comment type="caution">
    <text evidence="4">The sequence shown here is derived from an EMBL/GenBank/DDBJ whole genome shotgun (WGS) entry which is preliminary data.</text>
</comment>
<dbReference type="RefSeq" id="XP_044568292.1">
    <property type="nucleotide sequence ID" value="XM_044700965.1"/>
</dbReference>
<dbReference type="OrthoDB" id="775356at2759"/>
<feature type="compositionally biased region" description="Polar residues" evidence="2">
    <location>
        <begin position="856"/>
        <end position="868"/>
    </location>
</feature>
<feature type="compositionally biased region" description="Low complexity" evidence="2">
    <location>
        <begin position="838"/>
        <end position="855"/>
    </location>
</feature>
<dbReference type="AlphaFoldDB" id="A0A6A5CE51"/>
<dbReference type="SUPFAM" id="SSF48350">
    <property type="entry name" value="GTPase activation domain, GAP"/>
    <property type="match status" value="1"/>
</dbReference>
<gene>
    <name evidence="4" type="ORF">FDP41_010644</name>
</gene>
<dbReference type="Pfam" id="PF00616">
    <property type="entry name" value="RasGAP"/>
    <property type="match status" value="1"/>
</dbReference>
<dbReference type="VEuPathDB" id="AmoebaDB:FDP41_010644"/>
<evidence type="ECO:0000256" key="2">
    <source>
        <dbReference type="SAM" id="MobiDB-lite"/>
    </source>
</evidence>
<feature type="coiled-coil region" evidence="1">
    <location>
        <begin position="631"/>
        <end position="699"/>
    </location>
</feature>
<name>A0A6A5CE51_NAEFO</name>
<proteinExistence type="predicted"/>
<dbReference type="Gene3D" id="1.10.506.10">
    <property type="entry name" value="GTPase Activation - p120gap, domain 1"/>
    <property type="match status" value="1"/>
</dbReference>
<evidence type="ECO:0000313" key="4">
    <source>
        <dbReference type="EMBL" id="KAF0983579.1"/>
    </source>
</evidence>
<dbReference type="GeneID" id="68117859"/>
<dbReference type="EMBL" id="VFQX01000006">
    <property type="protein sequence ID" value="KAF0983579.1"/>
    <property type="molecule type" value="Genomic_DNA"/>
</dbReference>
<evidence type="ECO:0000259" key="3">
    <source>
        <dbReference type="PROSITE" id="PS50018"/>
    </source>
</evidence>
<feature type="region of interest" description="Disordered" evidence="2">
    <location>
        <begin position="1"/>
        <end position="30"/>
    </location>
</feature>
<dbReference type="PROSITE" id="PS50018">
    <property type="entry name" value="RAS_GTPASE_ACTIV_2"/>
    <property type="match status" value="1"/>
</dbReference>
<dbReference type="Proteomes" id="UP000444721">
    <property type="component" value="Unassembled WGS sequence"/>
</dbReference>
<keyword evidence="5" id="KW-1185">Reference proteome</keyword>
<dbReference type="PANTHER" id="PTHR14149">
    <property type="entry name" value="RAS GTPASE-ACTIVATING PROTEIN WITH IQ MOTIF"/>
    <property type="match status" value="1"/>
</dbReference>
<dbReference type="VEuPathDB" id="AmoebaDB:NfTy_013710"/>
<accession>A0A6A5CE51</accession>
<dbReference type="PANTHER" id="PTHR14149:SF14">
    <property type="entry name" value="CALPONIN-HOMOLOGY (CH) DOMAIN-CONTAINING PROTEIN"/>
    <property type="match status" value="1"/>
</dbReference>
<dbReference type="SMART" id="SM00323">
    <property type="entry name" value="RasGAP"/>
    <property type="match status" value="1"/>
</dbReference>
<dbReference type="InterPro" id="IPR000593">
    <property type="entry name" value="RasGAP_C"/>
</dbReference>
<dbReference type="GO" id="GO:1903479">
    <property type="term" value="P:mitotic actomyosin contractile ring assembly actin filament organization"/>
    <property type="evidence" value="ECO:0007669"/>
    <property type="project" value="TreeGrafter"/>
</dbReference>